<keyword evidence="2" id="KW-0645">Protease</keyword>
<dbReference type="InterPro" id="IPR036059">
    <property type="entry name" value="TldD/PmbA_sf"/>
</dbReference>
<evidence type="ECO:0000259" key="5">
    <source>
        <dbReference type="Pfam" id="PF01523"/>
    </source>
</evidence>
<comment type="similarity">
    <text evidence="1">Belongs to the peptidase U62 family.</text>
</comment>
<evidence type="ECO:0000256" key="1">
    <source>
        <dbReference type="ARBA" id="ARBA00005836"/>
    </source>
</evidence>
<evidence type="ECO:0000313" key="8">
    <source>
        <dbReference type="Proteomes" id="UP001597380"/>
    </source>
</evidence>
<dbReference type="Pfam" id="PF01523">
    <property type="entry name" value="PmbA_TldD_1st"/>
    <property type="match status" value="1"/>
</dbReference>
<keyword evidence="3" id="KW-0378">Hydrolase</keyword>
<evidence type="ECO:0000256" key="3">
    <source>
        <dbReference type="ARBA" id="ARBA00022801"/>
    </source>
</evidence>
<gene>
    <name evidence="7" type="ORF">ACFSJ3_04805</name>
</gene>
<sequence>MSTLLALPGDISHYTELRHHELRKSFMMMVDGSLTDNAASHSVGTSARVCRDGYWGFASESSGVEANSQKLLSKANRNAQAMSAFGSKQPLNLPTSHYRGEHIFQGKTPFTKQECIDWLQTLDGLCRDKYPKLSSMQFFLSSEQHNKHLLTSTDSDVYSSVLRSECMCIFSIEGKDGQPVELYDWISGKGGIADLDLNLSVMEQRLDELYQHLMAKREAVPAVGGNHTLIFAPTLTGMLAHEAMGHPCEADIVQGGAATCELLGEQVASDLITMVDFAHHYDGLETQIPVYADDEGTPANDVVMIDKGVLNGFMHSRETSAEMEMPLTGNARAYDINDEPLIRMRNTAILPGTDSYNDMIEGVEQGYLLLSSSNGQADSTTEFMFGVDLGYEIKNGKLGRAIKDTTVSGKAMDVLRSVDAVADDMQWECGGYCGKKQMMLVSVGGPSLRATAHLGGE</sequence>
<dbReference type="InterPro" id="IPR035068">
    <property type="entry name" value="TldD/PmbA_N"/>
</dbReference>
<feature type="domain" description="Metalloprotease TldD/E N-terminal" evidence="5">
    <location>
        <begin position="16"/>
        <end position="66"/>
    </location>
</feature>
<dbReference type="Gene3D" id="3.30.2290.10">
    <property type="entry name" value="PmbA/TldD superfamily"/>
    <property type="match status" value="1"/>
</dbReference>
<keyword evidence="8" id="KW-1185">Reference proteome</keyword>
<evidence type="ECO:0000256" key="2">
    <source>
        <dbReference type="ARBA" id="ARBA00022670"/>
    </source>
</evidence>
<dbReference type="EMBL" id="JBHUHT010000008">
    <property type="protein sequence ID" value="MFD2095296.1"/>
    <property type="molecule type" value="Genomic_DNA"/>
</dbReference>
<dbReference type="Pfam" id="PF19289">
    <property type="entry name" value="PmbA_TldD_3rd"/>
    <property type="match status" value="1"/>
</dbReference>
<proteinExistence type="inferred from homology"/>
<accession>A0ABW4XID3</accession>
<evidence type="ECO:0000256" key="4">
    <source>
        <dbReference type="ARBA" id="ARBA00023049"/>
    </source>
</evidence>
<dbReference type="Proteomes" id="UP001597380">
    <property type="component" value="Unassembled WGS sequence"/>
</dbReference>
<dbReference type="InterPro" id="IPR051463">
    <property type="entry name" value="Peptidase_U62_metallo"/>
</dbReference>
<evidence type="ECO:0000313" key="7">
    <source>
        <dbReference type="EMBL" id="MFD2095296.1"/>
    </source>
</evidence>
<feature type="domain" description="Metalloprotease TldD/E C-terminal" evidence="6">
    <location>
        <begin position="225"/>
        <end position="450"/>
    </location>
</feature>
<dbReference type="InterPro" id="IPR045569">
    <property type="entry name" value="Metalloprtase-TldD/E_C"/>
</dbReference>
<dbReference type="RefSeq" id="WP_345338456.1">
    <property type="nucleotide sequence ID" value="NZ_BAABLI010000005.1"/>
</dbReference>
<dbReference type="InterPro" id="IPR002510">
    <property type="entry name" value="Metalloprtase-TldD/E_N"/>
</dbReference>
<keyword evidence="4" id="KW-0482">Metalloprotease</keyword>
<dbReference type="PANTHER" id="PTHR30624:SF0">
    <property type="entry name" value="METALLOPROTEASE SLR0863"/>
    <property type="match status" value="1"/>
</dbReference>
<name>A0ABW4XID3_9GAMM</name>
<comment type="caution">
    <text evidence="7">The sequence shown here is derived from an EMBL/GenBank/DDBJ whole genome shotgun (WGS) entry which is preliminary data.</text>
</comment>
<dbReference type="SUPFAM" id="SSF111283">
    <property type="entry name" value="Putative modulator of DNA gyrase, PmbA/TldD"/>
    <property type="match status" value="1"/>
</dbReference>
<organism evidence="7 8">
    <name type="scientific">Corallincola platygyrae</name>
    <dbReference type="NCBI Taxonomy" id="1193278"/>
    <lineage>
        <taxon>Bacteria</taxon>
        <taxon>Pseudomonadati</taxon>
        <taxon>Pseudomonadota</taxon>
        <taxon>Gammaproteobacteria</taxon>
        <taxon>Alteromonadales</taxon>
        <taxon>Psychromonadaceae</taxon>
        <taxon>Corallincola</taxon>
    </lineage>
</organism>
<evidence type="ECO:0000259" key="6">
    <source>
        <dbReference type="Pfam" id="PF19289"/>
    </source>
</evidence>
<reference evidence="8" key="1">
    <citation type="journal article" date="2019" name="Int. J. Syst. Evol. Microbiol.">
        <title>The Global Catalogue of Microorganisms (GCM) 10K type strain sequencing project: providing services to taxonomists for standard genome sequencing and annotation.</title>
        <authorList>
            <consortium name="The Broad Institute Genomics Platform"/>
            <consortium name="The Broad Institute Genome Sequencing Center for Infectious Disease"/>
            <person name="Wu L."/>
            <person name="Ma J."/>
        </authorList>
    </citation>
    <scope>NUCLEOTIDE SEQUENCE [LARGE SCALE GENOMIC DNA]</scope>
    <source>
        <strain evidence="8">CGMCC 1.10992</strain>
    </source>
</reference>
<dbReference type="PANTHER" id="PTHR30624">
    <property type="entry name" value="UNCHARACTERIZED PROTEIN TLDD AND PMBA"/>
    <property type="match status" value="1"/>
</dbReference>
<protein>
    <submittedName>
        <fullName evidence="7">TldD/PmbA family protein</fullName>
    </submittedName>
</protein>